<protein>
    <submittedName>
        <fullName evidence="2">Unnamed protein product</fullName>
    </submittedName>
</protein>
<comment type="caution">
    <text evidence="2">The sequence shown here is derived from an EMBL/GenBank/DDBJ whole genome shotgun (WGS) entry which is preliminary data.</text>
</comment>
<organism evidence="2 3">
    <name type="scientific">Aspergillus oryzae</name>
    <name type="common">Yellow koji mold</name>
    <dbReference type="NCBI Taxonomy" id="5062"/>
    <lineage>
        <taxon>Eukaryota</taxon>
        <taxon>Fungi</taxon>
        <taxon>Dikarya</taxon>
        <taxon>Ascomycota</taxon>
        <taxon>Pezizomycotina</taxon>
        <taxon>Eurotiomycetes</taxon>
        <taxon>Eurotiomycetidae</taxon>
        <taxon>Eurotiales</taxon>
        <taxon>Aspergillaceae</taxon>
        <taxon>Aspergillus</taxon>
        <taxon>Aspergillus subgen. Circumdati</taxon>
    </lineage>
</organism>
<feature type="region of interest" description="Disordered" evidence="1">
    <location>
        <begin position="1"/>
        <end position="43"/>
    </location>
</feature>
<dbReference type="AlphaFoldDB" id="A0AAN5BU08"/>
<gene>
    <name evidence="2" type="ORF">Aory04_000198300</name>
</gene>
<dbReference type="Proteomes" id="UP001165205">
    <property type="component" value="Unassembled WGS sequence"/>
</dbReference>
<name>A0AAN5BU08_ASPOZ</name>
<proteinExistence type="predicted"/>
<feature type="compositionally biased region" description="Polar residues" evidence="1">
    <location>
        <begin position="29"/>
        <end position="43"/>
    </location>
</feature>
<dbReference type="EMBL" id="BSYA01000014">
    <property type="protein sequence ID" value="GMG24814.1"/>
    <property type="molecule type" value="Genomic_DNA"/>
</dbReference>
<accession>A0AAN5BU08</accession>
<evidence type="ECO:0000313" key="2">
    <source>
        <dbReference type="EMBL" id="GMG24814.1"/>
    </source>
</evidence>
<evidence type="ECO:0000313" key="3">
    <source>
        <dbReference type="Proteomes" id="UP001165205"/>
    </source>
</evidence>
<reference evidence="2" key="1">
    <citation type="submission" date="2023-04" db="EMBL/GenBank/DDBJ databases">
        <title>Aspergillus oryzae NBRC 4228.</title>
        <authorList>
            <person name="Ichikawa N."/>
            <person name="Sato H."/>
            <person name="Tonouchi N."/>
        </authorList>
    </citation>
    <scope>NUCLEOTIDE SEQUENCE</scope>
    <source>
        <strain evidence="2">NBRC 4228</strain>
    </source>
</reference>
<sequence length="112" mass="12625">MAVDIPQRSSKHHHASEQQKPRPRMYVRSIQSSGSETQPSIKTTRQEYGLNELRCQRCNGRRSPAYHRKNRADPVIYPPVGICSREWTGCAVAKESGGLGHWAHPIHELPGS</sequence>
<evidence type="ECO:0000256" key="1">
    <source>
        <dbReference type="SAM" id="MobiDB-lite"/>
    </source>
</evidence>